<comment type="caution">
    <text evidence="2">The sequence shown here is derived from an EMBL/GenBank/DDBJ whole genome shotgun (WGS) entry which is preliminary data.</text>
</comment>
<reference evidence="2" key="1">
    <citation type="submission" date="2023-04" db="EMBL/GenBank/DDBJ databases">
        <title>Phytophthora fragariaefolia NBRC 109709.</title>
        <authorList>
            <person name="Ichikawa N."/>
            <person name="Sato H."/>
            <person name="Tonouchi N."/>
        </authorList>
    </citation>
    <scope>NUCLEOTIDE SEQUENCE</scope>
    <source>
        <strain evidence="2">NBRC 109709</strain>
    </source>
</reference>
<dbReference type="AlphaFoldDB" id="A0A9W6XZQ2"/>
<feature type="region of interest" description="Disordered" evidence="1">
    <location>
        <begin position="32"/>
        <end position="78"/>
    </location>
</feature>
<name>A0A9W6XZQ2_9STRA</name>
<evidence type="ECO:0000313" key="3">
    <source>
        <dbReference type="Proteomes" id="UP001165121"/>
    </source>
</evidence>
<sequence length="113" mass="12310">MEGLSKPSGGCLSGSIRERVIRKALDEQGCSGEQRCNYEPTDESNHKEAQLPTSTNAHESDNNSMQNTSDPPAFGEATAEPLSFTEMYDCGIALSGFTPRFAAEPWSFGYVRI</sequence>
<dbReference type="Proteomes" id="UP001165121">
    <property type="component" value="Unassembled WGS sequence"/>
</dbReference>
<keyword evidence="3" id="KW-1185">Reference proteome</keyword>
<feature type="compositionally biased region" description="Polar residues" evidence="1">
    <location>
        <begin position="51"/>
        <end position="70"/>
    </location>
</feature>
<accession>A0A9W6XZQ2</accession>
<organism evidence="2 3">
    <name type="scientific">Phytophthora fragariaefolia</name>
    <dbReference type="NCBI Taxonomy" id="1490495"/>
    <lineage>
        <taxon>Eukaryota</taxon>
        <taxon>Sar</taxon>
        <taxon>Stramenopiles</taxon>
        <taxon>Oomycota</taxon>
        <taxon>Peronosporomycetes</taxon>
        <taxon>Peronosporales</taxon>
        <taxon>Peronosporaceae</taxon>
        <taxon>Phytophthora</taxon>
    </lineage>
</organism>
<evidence type="ECO:0000256" key="1">
    <source>
        <dbReference type="SAM" id="MobiDB-lite"/>
    </source>
</evidence>
<dbReference type="EMBL" id="BSXT01002504">
    <property type="protein sequence ID" value="GMF49235.1"/>
    <property type="molecule type" value="Genomic_DNA"/>
</dbReference>
<evidence type="ECO:0000313" key="2">
    <source>
        <dbReference type="EMBL" id="GMF49235.1"/>
    </source>
</evidence>
<gene>
    <name evidence="2" type="ORF">Pfra01_001937300</name>
</gene>
<protein>
    <submittedName>
        <fullName evidence="2">Unnamed protein product</fullName>
    </submittedName>
</protein>
<proteinExistence type="predicted"/>